<organism evidence="4 5">
    <name type="scientific">Microbacterium wangchenii</name>
    <dbReference type="NCBI Taxonomy" id="2541726"/>
    <lineage>
        <taxon>Bacteria</taxon>
        <taxon>Bacillati</taxon>
        <taxon>Actinomycetota</taxon>
        <taxon>Actinomycetes</taxon>
        <taxon>Micrococcales</taxon>
        <taxon>Microbacteriaceae</taxon>
        <taxon>Microbacterium</taxon>
    </lineage>
</organism>
<dbReference type="CDD" id="cd00093">
    <property type="entry name" value="HTH_XRE"/>
    <property type="match status" value="1"/>
</dbReference>
<dbReference type="InterPro" id="IPR050807">
    <property type="entry name" value="TransReg_Diox_bact_type"/>
</dbReference>
<dbReference type="Gene3D" id="2.60.120.10">
    <property type="entry name" value="Jelly Rolls"/>
    <property type="match status" value="1"/>
</dbReference>
<evidence type="ECO:0000256" key="2">
    <source>
        <dbReference type="SAM" id="MobiDB-lite"/>
    </source>
</evidence>
<evidence type="ECO:0000259" key="3">
    <source>
        <dbReference type="PROSITE" id="PS50943"/>
    </source>
</evidence>
<feature type="domain" description="HTH cro/C1-type" evidence="3">
    <location>
        <begin position="61"/>
        <end position="115"/>
    </location>
</feature>
<name>A0ABX5SVH8_9MICO</name>
<keyword evidence="5" id="KW-1185">Reference proteome</keyword>
<dbReference type="Pfam" id="PF01381">
    <property type="entry name" value="HTH_3"/>
    <property type="match status" value="1"/>
</dbReference>
<dbReference type="EMBL" id="CP038266">
    <property type="protein sequence ID" value="QBR90166.1"/>
    <property type="molecule type" value="Genomic_DNA"/>
</dbReference>
<dbReference type="PANTHER" id="PTHR46797:SF1">
    <property type="entry name" value="METHYLPHOSPHONATE SYNTHASE"/>
    <property type="match status" value="1"/>
</dbReference>
<evidence type="ECO:0000313" key="5">
    <source>
        <dbReference type="Proteomes" id="UP000295748"/>
    </source>
</evidence>
<reference evidence="4 5" key="1">
    <citation type="submission" date="2019-03" db="EMBL/GenBank/DDBJ databases">
        <authorList>
            <person name="Dong K."/>
        </authorList>
    </citation>
    <scope>NUCLEOTIDE SEQUENCE [LARGE SCALE GENOMIC DNA]</scope>
    <source>
        <strain evidence="5">dk512</strain>
    </source>
</reference>
<feature type="region of interest" description="Disordered" evidence="2">
    <location>
        <begin position="1"/>
        <end position="51"/>
    </location>
</feature>
<gene>
    <name evidence="4" type="ORF">E4K62_16660</name>
</gene>
<dbReference type="Proteomes" id="UP000295748">
    <property type="component" value="Chromosome"/>
</dbReference>
<evidence type="ECO:0000256" key="1">
    <source>
        <dbReference type="ARBA" id="ARBA00023125"/>
    </source>
</evidence>
<proteinExistence type="predicted"/>
<feature type="compositionally biased region" description="Basic and acidic residues" evidence="2">
    <location>
        <begin position="1"/>
        <end position="40"/>
    </location>
</feature>
<accession>A0ABX5SVH8</accession>
<sequence length="236" mass="25223">MEPANGRDTDFDDPHGDPRDHPSKAPRQRNRDGRAGREMSPRSIAGAIEGDQPLSPLAMNLRQWRERRGLSVSALAREAGVSKSTVSELERGHGNPSLDTIWALAKTLHVSLGALFVGHTEGDGSELKRLADAPVIAHESTTYVAQLMAGWRSSGEVELAVVTLAPHALRHSKGNAAGVIERVVCVNGPVDVGPVGATSRLHQGDMLMFPADQAHVYEAGENGARLVVVQQYPAAE</sequence>
<dbReference type="InterPro" id="IPR011051">
    <property type="entry name" value="RmlC_Cupin_sf"/>
</dbReference>
<protein>
    <submittedName>
        <fullName evidence="4">XRE family transcriptional regulator</fullName>
    </submittedName>
</protein>
<dbReference type="PROSITE" id="PS50943">
    <property type="entry name" value="HTH_CROC1"/>
    <property type="match status" value="1"/>
</dbReference>
<dbReference type="InterPro" id="IPR010982">
    <property type="entry name" value="Lambda_DNA-bd_dom_sf"/>
</dbReference>
<dbReference type="SMART" id="SM00530">
    <property type="entry name" value="HTH_XRE"/>
    <property type="match status" value="1"/>
</dbReference>
<evidence type="ECO:0000313" key="4">
    <source>
        <dbReference type="EMBL" id="QBR90166.1"/>
    </source>
</evidence>
<dbReference type="PANTHER" id="PTHR46797">
    <property type="entry name" value="HTH-TYPE TRANSCRIPTIONAL REGULATOR"/>
    <property type="match status" value="1"/>
</dbReference>
<dbReference type="InterPro" id="IPR014710">
    <property type="entry name" value="RmlC-like_jellyroll"/>
</dbReference>
<dbReference type="InterPro" id="IPR001387">
    <property type="entry name" value="Cro/C1-type_HTH"/>
</dbReference>
<dbReference type="SUPFAM" id="SSF51182">
    <property type="entry name" value="RmlC-like cupins"/>
    <property type="match status" value="1"/>
</dbReference>
<dbReference type="Gene3D" id="1.10.260.40">
    <property type="entry name" value="lambda repressor-like DNA-binding domains"/>
    <property type="match status" value="1"/>
</dbReference>
<keyword evidence="1" id="KW-0238">DNA-binding</keyword>
<dbReference type="SUPFAM" id="SSF47413">
    <property type="entry name" value="lambda repressor-like DNA-binding domains"/>
    <property type="match status" value="1"/>
</dbReference>